<dbReference type="EMBL" id="CP030759">
    <property type="protein sequence ID" value="AXA35247.1"/>
    <property type="molecule type" value="Genomic_DNA"/>
</dbReference>
<comment type="catalytic activity">
    <reaction evidence="4">
        <text>a 1-acyl-sn-glycero-3-phosphate + an acyl-CoA = a 1,2-diacyl-sn-glycero-3-phosphate + CoA</text>
        <dbReference type="Rhea" id="RHEA:19709"/>
        <dbReference type="ChEBI" id="CHEBI:57287"/>
        <dbReference type="ChEBI" id="CHEBI:57970"/>
        <dbReference type="ChEBI" id="CHEBI:58342"/>
        <dbReference type="ChEBI" id="CHEBI:58608"/>
        <dbReference type="EC" id="2.3.1.51"/>
    </reaction>
</comment>
<keyword evidence="4" id="KW-0594">Phospholipid biosynthesis</keyword>
<dbReference type="EC" id="2.3.1.51" evidence="4"/>
<dbReference type="GO" id="GO:0006654">
    <property type="term" value="P:phosphatidic acid biosynthetic process"/>
    <property type="evidence" value="ECO:0007669"/>
    <property type="project" value="TreeGrafter"/>
</dbReference>
<keyword evidence="4" id="KW-0444">Lipid biosynthesis</keyword>
<evidence type="ECO:0000256" key="2">
    <source>
        <dbReference type="ARBA" id="ARBA00022679"/>
    </source>
</evidence>
<feature type="domain" description="Phospholipid/glycerol acyltransferase" evidence="5">
    <location>
        <begin position="36"/>
        <end position="148"/>
    </location>
</feature>
<proteinExistence type="inferred from homology"/>
<comment type="similarity">
    <text evidence="1 4">Belongs to the 1-acyl-sn-glycerol-3-phosphate acyltransferase family.</text>
</comment>
<gene>
    <name evidence="6" type="ORF">BRCON_0470</name>
</gene>
<accession>A0A2Z4Y218</accession>
<dbReference type="PANTHER" id="PTHR10434">
    <property type="entry name" value="1-ACYL-SN-GLYCEROL-3-PHOSPHATE ACYLTRANSFERASE"/>
    <property type="match status" value="1"/>
</dbReference>
<dbReference type="Proteomes" id="UP000262583">
    <property type="component" value="Chromosome"/>
</dbReference>
<dbReference type="PANTHER" id="PTHR10434:SF11">
    <property type="entry name" value="1-ACYL-SN-GLYCEROL-3-PHOSPHATE ACYLTRANSFERASE"/>
    <property type="match status" value="1"/>
</dbReference>
<keyword evidence="4" id="KW-1208">Phospholipid metabolism</keyword>
<dbReference type="SUPFAM" id="SSF69593">
    <property type="entry name" value="Glycerol-3-phosphate (1)-acyltransferase"/>
    <property type="match status" value="1"/>
</dbReference>
<dbReference type="SMART" id="SM00563">
    <property type="entry name" value="PlsC"/>
    <property type="match status" value="1"/>
</dbReference>
<dbReference type="InterPro" id="IPR002123">
    <property type="entry name" value="Plipid/glycerol_acylTrfase"/>
</dbReference>
<dbReference type="KEGG" id="schv:BRCON_0470"/>
<dbReference type="InterPro" id="IPR004552">
    <property type="entry name" value="AGP_acyltrans"/>
</dbReference>
<keyword evidence="4" id="KW-0443">Lipid metabolism</keyword>
<protein>
    <recommendedName>
        <fullName evidence="4">1-acyl-sn-glycerol-3-phosphate acyltransferase</fullName>
        <ecNumber evidence="4">2.3.1.51</ecNumber>
    </recommendedName>
</protein>
<keyword evidence="3 4" id="KW-0012">Acyltransferase</keyword>
<dbReference type="GO" id="GO:0003841">
    <property type="term" value="F:1-acylglycerol-3-phosphate O-acyltransferase activity"/>
    <property type="evidence" value="ECO:0007669"/>
    <property type="project" value="UniProtKB-UniRule"/>
</dbReference>
<dbReference type="Pfam" id="PF01553">
    <property type="entry name" value="Acyltransferase"/>
    <property type="match status" value="1"/>
</dbReference>
<keyword evidence="2 4" id="KW-0808">Transferase</keyword>
<evidence type="ECO:0000313" key="7">
    <source>
        <dbReference type="Proteomes" id="UP000262583"/>
    </source>
</evidence>
<evidence type="ECO:0000256" key="1">
    <source>
        <dbReference type="ARBA" id="ARBA00008655"/>
    </source>
</evidence>
<evidence type="ECO:0000313" key="6">
    <source>
        <dbReference type="EMBL" id="AXA35247.1"/>
    </source>
</evidence>
<sequence>MTPFYRLVRWVIRWAAGILFRVEWHGVEKLPSQGAYLCVANHASYLDPPLVACGMPRECHTLAKAELFDVPILGWLIRHLHAHPVRRGGVDRAALRQCVDILRQGNILLLFPEGTRSRDGELQPPKNGAAMIATMADVPIVPTYVEGTFEAWPIGRRLPRLKKIRVFYGEPFLPPRTTVGERPDYDALSQDIISRIASLKAEAAAHK</sequence>
<dbReference type="GO" id="GO:0016020">
    <property type="term" value="C:membrane"/>
    <property type="evidence" value="ECO:0007669"/>
    <property type="project" value="InterPro"/>
</dbReference>
<evidence type="ECO:0000256" key="4">
    <source>
        <dbReference type="RuleBase" id="RU361267"/>
    </source>
</evidence>
<organism evidence="6 7">
    <name type="scientific">Sumerlaea chitinivorans</name>
    <dbReference type="NCBI Taxonomy" id="2250252"/>
    <lineage>
        <taxon>Bacteria</taxon>
        <taxon>Candidatus Sumerlaeota</taxon>
        <taxon>Candidatus Sumerlaeia</taxon>
        <taxon>Candidatus Sumerlaeales</taxon>
        <taxon>Candidatus Sumerlaeaceae</taxon>
        <taxon>Candidatus Sumerlaea</taxon>
    </lineage>
</organism>
<evidence type="ECO:0000256" key="3">
    <source>
        <dbReference type="ARBA" id="ARBA00023315"/>
    </source>
</evidence>
<dbReference type="AlphaFoldDB" id="A0A2Z4Y218"/>
<evidence type="ECO:0000259" key="5">
    <source>
        <dbReference type="SMART" id="SM00563"/>
    </source>
</evidence>
<name>A0A2Z4Y218_SUMC1</name>
<reference evidence="6 7" key="1">
    <citation type="submission" date="2018-05" db="EMBL/GenBank/DDBJ databases">
        <title>A metagenomic window into the 2 km-deep terrestrial subsurface aquifer revealed taxonomically and functionally diverse microbial community comprising novel uncultured bacterial lineages.</title>
        <authorList>
            <person name="Kadnikov V.V."/>
            <person name="Mardanov A.V."/>
            <person name="Beletsky A.V."/>
            <person name="Banks D."/>
            <person name="Pimenov N.V."/>
            <person name="Frank Y.A."/>
            <person name="Karnachuk O.V."/>
            <person name="Ravin N.V."/>
        </authorList>
    </citation>
    <scope>NUCLEOTIDE SEQUENCE [LARGE SCALE GENOMIC DNA]</scope>
    <source>
        <strain evidence="6">BY</strain>
    </source>
</reference>
<comment type="domain">
    <text evidence="4">The HXXXXD motif is essential for acyltransferase activity and may constitute the binding site for the phosphate moiety of the glycerol-3-phosphate.</text>
</comment>
<dbReference type="CDD" id="cd07989">
    <property type="entry name" value="LPLAT_AGPAT-like"/>
    <property type="match status" value="1"/>
</dbReference>
<dbReference type="NCBIfam" id="TIGR00530">
    <property type="entry name" value="AGP_acyltrn"/>
    <property type="match status" value="1"/>
</dbReference>